<gene>
    <name evidence="2" type="ORF">BcellWH2_04126</name>
    <name evidence="3" type="ORF">F2Y81_01515</name>
</gene>
<feature type="transmembrane region" description="Helical" evidence="1">
    <location>
        <begin position="117"/>
        <end position="139"/>
    </location>
</feature>
<feature type="transmembrane region" description="Helical" evidence="1">
    <location>
        <begin position="151"/>
        <end position="169"/>
    </location>
</feature>
<dbReference type="RefSeq" id="WP_007215349.1">
    <property type="nucleotide sequence ID" value="NZ_CABMLT010000008.1"/>
</dbReference>
<dbReference type="GeneID" id="66310056"/>
<evidence type="ECO:0000256" key="1">
    <source>
        <dbReference type="SAM" id="Phobius"/>
    </source>
</evidence>
<organism evidence="2 4">
    <name type="scientific">Bacteroides cellulosilyticus</name>
    <dbReference type="NCBI Taxonomy" id="246787"/>
    <lineage>
        <taxon>Bacteria</taxon>
        <taxon>Pseudomonadati</taxon>
        <taxon>Bacteroidota</taxon>
        <taxon>Bacteroidia</taxon>
        <taxon>Bacteroidales</taxon>
        <taxon>Bacteroidaceae</taxon>
        <taxon>Bacteroides</taxon>
    </lineage>
</organism>
<dbReference type="Proteomes" id="UP000061809">
    <property type="component" value="Chromosome"/>
</dbReference>
<dbReference type="AlphaFoldDB" id="A0A0P0GB49"/>
<evidence type="ECO:0000313" key="2">
    <source>
        <dbReference type="EMBL" id="ALJ61346.1"/>
    </source>
</evidence>
<reference evidence="3 5" key="2">
    <citation type="journal article" date="2019" name="Nat. Med.">
        <title>A library of human gut bacterial isolates paired with longitudinal multiomics data enables mechanistic microbiome research.</title>
        <authorList>
            <person name="Poyet M."/>
            <person name="Groussin M."/>
            <person name="Gibbons S.M."/>
            <person name="Avila-Pacheco J."/>
            <person name="Jiang X."/>
            <person name="Kearney S.M."/>
            <person name="Perrotta A.R."/>
            <person name="Berdy B."/>
            <person name="Zhao S."/>
            <person name="Lieberman T.D."/>
            <person name="Swanson P.K."/>
            <person name="Smith M."/>
            <person name="Roesemann S."/>
            <person name="Alexander J.E."/>
            <person name="Rich S.A."/>
            <person name="Livny J."/>
            <person name="Vlamakis H."/>
            <person name="Clish C."/>
            <person name="Bullock K."/>
            <person name="Deik A."/>
            <person name="Scott J."/>
            <person name="Pierce K.A."/>
            <person name="Xavier R.J."/>
            <person name="Alm E.J."/>
        </authorList>
    </citation>
    <scope>NUCLEOTIDE SEQUENCE [LARGE SCALE GENOMIC DNA]</scope>
    <source>
        <strain evidence="3 5">BIOML-A6</strain>
    </source>
</reference>
<dbReference type="EMBL" id="CP012801">
    <property type="protein sequence ID" value="ALJ61346.1"/>
    <property type="molecule type" value="Genomic_DNA"/>
</dbReference>
<reference evidence="2 4" key="1">
    <citation type="journal article" date="2015" name="Science">
        <title>Genetic determinants of in vivo fitness and diet responsiveness in multiple human gut Bacteroides.</title>
        <authorList>
            <person name="Wu M."/>
            <person name="McNulty N.P."/>
            <person name="Rodionov D.A."/>
            <person name="Khoroshkin M.S."/>
            <person name="Griffin N.W."/>
            <person name="Cheng J."/>
            <person name="Latreille P."/>
            <person name="Kerstetter R.A."/>
            <person name="Terrapon N."/>
            <person name="Henrissat B."/>
            <person name="Osterman A.L."/>
            <person name="Gordon J.I."/>
        </authorList>
    </citation>
    <scope>NUCLEOTIDE SEQUENCE [LARGE SCALE GENOMIC DNA]</scope>
    <source>
        <strain evidence="2 4">WH2</strain>
    </source>
</reference>
<evidence type="ECO:0000313" key="3">
    <source>
        <dbReference type="EMBL" id="KAA5423849.1"/>
    </source>
</evidence>
<feature type="transmembrane region" description="Helical" evidence="1">
    <location>
        <begin position="43"/>
        <end position="62"/>
    </location>
</feature>
<dbReference type="eggNOG" id="ENOG502ZK6P">
    <property type="taxonomic scope" value="Bacteria"/>
</dbReference>
<proteinExistence type="predicted"/>
<protein>
    <submittedName>
        <fullName evidence="2">Uncharacterized protein</fullName>
    </submittedName>
</protein>
<accession>A0A0P0GB49</accession>
<feature type="transmembrane region" description="Helical" evidence="1">
    <location>
        <begin position="74"/>
        <end position="96"/>
    </location>
</feature>
<keyword evidence="1" id="KW-0472">Membrane</keyword>
<sequence length="186" mass="21802">MELEELKQNWNIMEERLGRLEMDQRQQLNNKVVSKVKKVQDRVLRRFTIVVLCLPFFSWHIVHNQMCDFSMLTWILLFLFVAVILARQLTWMLLLRKIDCLKMTVREVCLAESRFRMSFKVGIAVSVLCAVPLLASMIWDMSQMGDHYLLIGVWTGLVVGMLIGIRLFLKAWSGIKELKEVITDLQ</sequence>
<evidence type="ECO:0000313" key="4">
    <source>
        <dbReference type="Proteomes" id="UP000061809"/>
    </source>
</evidence>
<dbReference type="KEGG" id="bcel:BcellWH2_04126"/>
<name>A0A0P0GB49_9BACE</name>
<evidence type="ECO:0000313" key="5">
    <source>
        <dbReference type="Proteomes" id="UP000448877"/>
    </source>
</evidence>
<dbReference type="PATRIC" id="fig|246787.4.peg.4269"/>
<keyword evidence="1" id="KW-0812">Transmembrane</keyword>
<dbReference type="EMBL" id="VVYV01000001">
    <property type="protein sequence ID" value="KAA5423849.1"/>
    <property type="molecule type" value="Genomic_DNA"/>
</dbReference>
<keyword evidence="1" id="KW-1133">Transmembrane helix</keyword>
<dbReference type="Proteomes" id="UP000448877">
    <property type="component" value="Unassembled WGS sequence"/>
</dbReference>